<evidence type="ECO:0000256" key="1">
    <source>
        <dbReference type="ARBA" id="ARBA00022737"/>
    </source>
</evidence>
<comment type="caution">
    <text evidence="7">The sequence shown here is derived from an EMBL/GenBank/DDBJ whole genome shotgun (WGS) entry which is preliminary data.</text>
</comment>
<dbReference type="Pfam" id="PF12848">
    <property type="entry name" value="ABC_tran_Xtn"/>
    <property type="match status" value="1"/>
</dbReference>
<dbReference type="Pfam" id="PF16326">
    <property type="entry name" value="ABC_tran_CTD"/>
    <property type="match status" value="1"/>
</dbReference>
<keyword evidence="4" id="KW-0175">Coiled coil</keyword>
<dbReference type="PROSITE" id="PS00211">
    <property type="entry name" value="ABC_TRANSPORTER_1"/>
    <property type="match status" value="2"/>
</dbReference>
<dbReference type="GO" id="GO:0005524">
    <property type="term" value="F:ATP binding"/>
    <property type="evidence" value="ECO:0007669"/>
    <property type="project" value="UniProtKB-KW"/>
</dbReference>
<name>A0A969TVR4_9BACI</name>
<feature type="region of interest" description="Disordered" evidence="5">
    <location>
        <begin position="276"/>
        <end position="308"/>
    </location>
</feature>
<evidence type="ECO:0000259" key="6">
    <source>
        <dbReference type="PROSITE" id="PS50893"/>
    </source>
</evidence>
<dbReference type="SMART" id="SM00382">
    <property type="entry name" value="AAA"/>
    <property type="match status" value="2"/>
</dbReference>
<keyword evidence="2" id="KW-0547">Nucleotide-binding</keyword>
<organism evidence="7 8">
    <name type="scientific">Alkalicoccus luteus</name>
    <dbReference type="NCBI Taxonomy" id="1237094"/>
    <lineage>
        <taxon>Bacteria</taxon>
        <taxon>Bacillati</taxon>
        <taxon>Bacillota</taxon>
        <taxon>Bacilli</taxon>
        <taxon>Bacillales</taxon>
        <taxon>Bacillaceae</taxon>
        <taxon>Alkalicoccus</taxon>
    </lineage>
</organism>
<evidence type="ECO:0000313" key="7">
    <source>
        <dbReference type="EMBL" id="NJP38680.1"/>
    </source>
</evidence>
<keyword evidence="8" id="KW-1185">Reference proteome</keyword>
<dbReference type="PROSITE" id="PS50893">
    <property type="entry name" value="ABC_TRANSPORTER_2"/>
    <property type="match status" value="2"/>
</dbReference>
<dbReference type="AlphaFoldDB" id="A0A969TVR4"/>
<dbReference type="GO" id="GO:0003677">
    <property type="term" value="F:DNA binding"/>
    <property type="evidence" value="ECO:0007669"/>
    <property type="project" value="InterPro"/>
</dbReference>
<protein>
    <submittedName>
        <fullName evidence="7">ABC-F type ribosomal protection protein</fullName>
    </submittedName>
</protein>
<dbReference type="FunFam" id="3.40.50.300:FF:000011">
    <property type="entry name" value="Putative ABC transporter ATP-binding component"/>
    <property type="match status" value="1"/>
</dbReference>
<dbReference type="InterPro" id="IPR051309">
    <property type="entry name" value="ABCF_ATPase"/>
</dbReference>
<dbReference type="InterPro" id="IPR003593">
    <property type="entry name" value="AAA+_ATPase"/>
</dbReference>
<dbReference type="CDD" id="cd03221">
    <property type="entry name" value="ABCF_EF-3"/>
    <property type="match status" value="2"/>
</dbReference>
<evidence type="ECO:0000256" key="5">
    <source>
        <dbReference type="SAM" id="MobiDB-lite"/>
    </source>
</evidence>
<keyword evidence="1" id="KW-0677">Repeat</keyword>
<accession>A0A969TVR4</accession>
<evidence type="ECO:0000313" key="8">
    <source>
        <dbReference type="Proteomes" id="UP000752012"/>
    </source>
</evidence>
<dbReference type="Pfam" id="PF00005">
    <property type="entry name" value="ABC_tran"/>
    <property type="match status" value="2"/>
</dbReference>
<feature type="coiled-coil region" evidence="4">
    <location>
        <begin position="241"/>
        <end position="268"/>
    </location>
</feature>
<dbReference type="FunFam" id="3.40.50.300:FF:000309">
    <property type="entry name" value="ABC transporter ATP-binding protein"/>
    <property type="match status" value="1"/>
</dbReference>
<dbReference type="PANTHER" id="PTHR42855:SF2">
    <property type="entry name" value="DRUG RESISTANCE ABC TRANSPORTER,ATP-BINDING PROTEIN"/>
    <property type="match status" value="1"/>
</dbReference>
<dbReference type="RefSeq" id="WP_168008405.1">
    <property type="nucleotide sequence ID" value="NZ_JAATHJ010000027.1"/>
</dbReference>
<proteinExistence type="predicted"/>
<reference evidence="7 8" key="1">
    <citation type="submission" date="2020-03" db="EMBL/GenBank/DDBJ databases">
        <title>Assessment of the enzymatic potential of alkaline-tolerant lipase obtained from Bacillus luteus H11 (technogenic soil) for the bioremediation of saline soils contaminated with petroleum substances.</title>
        <authorList>
            <person name="Kalwasinska A."/>
        </authorList>
    </citation>
    <scope>NUCLEOTIDE SEQUENCE [LARGE SCALE GENOMIC DNA]</scope>
    <source>
        <strain evidence="7 8">H11</strain>
    </source>
</reference>
<dbReference type="GO" id="GO:0016887">
    <property type="term" value="F:ATP hydrolysis activity"/>
    <property type="evidence" value="ECO:0007669"/>
    <property type="project" value="InterPro"/>
</dbReference>
<dbReference type="InterPro" id="IPR037118">
    <property type="entry name" value="Val-tRNA_synth_C_sf"/>
</dbReference>
<sequence>MILLQCSQLSKFFGSEQVLANVKMEIKSRERIALVGRNGAGKSTLLRVFSGEYEHDDGHLMIPKEVSIGYLAQDSGLHSERSIWEEMLTVFTELRAMEKELRRLEEKMAAGGEKVLAEYDQLQLQFQQRGGFQYEADIRSILTGLHFQSFDYDTPVSSLSGGQKTRLALGKLLLSRPDLLILDEPTNHLDIETLTWLEGYLSSYDGAVLIVSHDRYFLDKVVDTVYELSFQRTHRFTGNYSSYLDQKAKQLELDMKQYEKQQDEKKKLEDFVQRNLARASTSNRAKSRRKQLERMDLMDRPKDDDKSASFRFQIDRQSGNDVLQLDDVSVRYKPDQPLIDHITARLTRGESVALLGPNGIGKSSLLKAVTGAIQPHAGTIRLGSNVSIGYYDQEQTELTSSKTVLQELWDHYPHVNEKDIRTVLGNFLFSGDDVLKQVQDLSGGEKARVALAKLMMKKANLLILDEPTNHLDLDSKEVLENALIDYPGTILFVSHDRYFVNRMATRIIELTNSSAISYLGDYDYYAEKKQEQQELARIKAEESPVDVASQPSAKADFKAGKARQKEVRQLTRRIEELEQAIEQEEAAIEEIEALLCEPDVYQDHERTLELNGQLEQINSRLEEWMNEWETLQEQLD</sequence>
<gene>
    <name evidence="7" type="primary">abc-f</name>
    <name evidence="7" type="ORF">HCN83_13965</name>
</gene>
<keyword evidence="3" id="KW-0067">ATP-binding</keyword>
<feature type="domain" description="ABC transporter" evidence="6">
    <location>
        <begin position="4"/>
        <end position="255"/>
    </location>
</feature>
<evidence type="ECO:0000256" key="3">
    <source>
        <dbReference type="ARBA" id="ARBA00022840"/>
    </source>
</evidence>
<dbReference type="Proteomes" id="UP000752012">
    <property type="component" value="Unassembled WGS sequence"/>
</dbReference>
<evidence type="ECO:0000256" key="4">
    <source>
        <dbReference type="SAM" id="Coils"/>
    </source>
</evidence>
<dbReference type="PANTHER" id="PTHR42855">
    <property type="entry name" value="ABC TRANSPORTER ATP-BINDING SUBUNIT"/>
    <property type="match status" value="1"/>
</dbReference>
<evidence type="ECO:0000256" key="2">
    <source>
        <dbReference type="ARBA" id="ARBA00022741"/>
    </source>
</evidence>
<dbReference type="SUPFAM" id="SSF52540">
    <property type="entry name" value="P-loop containing nucleoside triphosphate hydrolases"/>
    <property type="match status" value="2"/>
</dbReference>
<dbReference type="InterPro" id="IPR027417">
    <property type="entry name" value="P-loop_NTPase"/>
</dbReference>
<feature type="compositionally biased region" description="Basic and acidic residues" evidence="5">
    <location>
        <begin position="290"/>
        <end position="308"/>
    </location>
</feature>
<feature type="domain" description="ABC transporter" evidence="6">
    <location>
        <begin position="323"/>
        <end position="538"/>
    </location>
</feature>
<dbReference type="Gene3D" id="1.10.287.380">
    <property type="entry name" value="Valyl-tRNA synthetase, C-terminal domain"/>
    <property type="match status" value="1"/>
</dbReference>
<dbReference type="InterPro" id="IPR032781">
    <property type="entry name" value="ABC_tran_Xtn"/>
</dbReference>
<dbReference type="InterPro" id="IPR017871">
    <property type="entry name" value="ABC_transporter-like_CS"/>
</dbReference>
<dbReference type="EMBL" id="JAATHJ010000027">
    <property type="protein sequence ID" value="NJP38680.1"/>
    <property type="molecule type" value="Genomic_DNA"/>
</dbReference>
<dbReference type="InterPro" id="IPR003439">
    <property type="entry name" value="ABC_transporter-like_ATP-bd"/>
</dbReference>
<dbReference type="InterPro" id="IPR032524">
    <property type="entry name" value="ABC_tran_C"/>
</dbReference>
<feature type="coiled-coil region" evidence="4">
    <location>
        <begin position="87"/>
        <end position="114"/>
    </location>
</feature>
<feature type="coiled-coil region" evidence="4">
    <location>
        <begin position="560"/>
        <end position="634"/>
    </location>
</feature>
<dbReference type="Gene3D" id="3.40.50.300">
    <property type="entry name" value="P-loop containing nucleotide triphosphate hydrolases"/>
    <property type="match status" value="2"/>
</dbReference>